<dbReference type="GeneTree" id="ENSGT00940000154965"/>
<organism evidence="2 3">
    <name type="scientific">Leptobrachium leishanense</name>
    <name type="common">Leishan spiny toad</name>
    <dbReference type="NCBI Taxonomy" id="445787"/>
    <lineage>
        <taxon>Eukaryota</taxon>
        <taxon>Metazoa</taxon>
        <taxon>Chordata</taxon>
        <taxon>Craniata</taxon>
        <taxon>Vertebrata</taxon>
        <taxon>Euteleostomi</taxon>
        <taxon>Amphibia</taxon>
        <taxon>Batrachia</taxon>
        <taxon>Anura</taxon>
        <taxon>Pelobatoidea</taxon>
        <taxon>Megophryidae</taxon>
        <taxon>Leptobrachium</taxon>
    </lineage>
</organism>
<reference evidence="2" key="2">
    <citation type="submission" date="2025-09" db="UniProtKB">
        <authorList>
            <consortium name="Ensembl"/>
        </authorList>
    </citation>
    <scope>IDENTIFICATION</scope>
</reference>
<dbReference type="AlphaFoldDB" id="A0A8C5MGW7"/>
<evidence type="ECO:0000313" key="2">
    <source>
        <dbReference type="Ensembl" id="ENSLLEP00000014464.1"/>
    </source>
</evidence>
<accession>A0A8C5MGW7</accession>
<protein>
    <submittedName>
        <fullName evidence="2">Uncharacterized protein</fullName>
    </submittedName>
</protein>
<dbReference type="OrthoDB" id="10028342at2759"/>
<dbReference type="Ensembl" id="ENSLLET00000015030.1">
    <property type="protein sequence ID" value="ENSLLEP00000014464.1"/>
    <property type="gene ID" value="ENSLLEG00000009195.1"/>
</dbReference>
<dbReference type="PANTHER" id="PTHR14931:SF2">
    <property type="entry name" value="LIGAND DEPENDENT NUCLEAR RECEPTOR COREPRESSOR"/>
    <property type="match status" value="1"/>
</dbReference>
<dbReference type="InterPro" id="IPR028104">
    <property type="entry name" value="DUF4553"/>
</dbReference>
<proteinExistence type="predicted"/>
<name>A0A8C5MGW7_9ANUR</name>
<reference evidence="2" key="1">
    <citation type="submission" date="2025-08" db="UniProtKB">
        <authorList>
            <consortium name="Ensembl"/>
        </authorList>
    </citation>
    <scope>IDENTIFICATION</scope>
</reference>
<sequence>MVKLCAHHQEQFAQVLNSLCTEDQFTLSEKNTPISDDQRNGCTCFEAKAKALPLLDSRASTATPQDPVVITKAEANSANEIEHHVQLVDCSPGLFPRSPIPVETSAEDCMTPKNYSVVSKIVYSKEDGKQSIKSEDSSLRLEDCSAVSHEKGININAKGLAPCADALRDQEHLLDPLDGGIIDLYGGSSPSIDASKAIDRLKESVASTILPFQDQENGLVSAAQKTLLQETRPCLTSTAPFVVNCDEPSGAFTIGRPIHEYRTDVPFPKCESVSKASVEVVSIAQLEETDLERKPSKRSLESCTEYIAHTIINGTSTHCPLSYAVINTANGHNEMVITPSNVLDVENKDVFSSEVQVQEDGTADPAVNARFGVDLVSCKTEPVSPSLDVDLNLFVETKSTIDVCETATTEFHCEQNPLRIPSEKPLVLVDSSVRLPTPVFLQTNGIDEQIVHCPICQSNLKKSDTQVHSETCIVVQNLKTEDVEMTISSLGDINTNDYPGGNSSELSKPKCTQALKPLHSKLNCNATHSVNRATSDEILVNLRSRSCIEGFHTEMPTENNLHSCPLETDIKCVLVKPGSLAPQQEMLKCTKQFDNSEGNCVISSIKENLNIEAGLERSAEIGKNAPSNQTEKLNRSTLASLDHELVENLPVACIKVEENITFINQGFDCSEYKIIPNIQMYARTKPLSKKFSALIPSDRCLRSHVFNEPPILIPQTQAPKCIGNKIVNAVTYGETADSLSACEDNKNVLRIRKAVGNTKSASDENDTHQSSNSMRTKNKPVVSKALFIKQEDDEPLDKTVCQERKYYLSLRNRDCVPDVLSKDICHNASILESSTFNQEAQNKYFSRQSLITKKHTHSKPANKPKRLDSENYNLRTSIAHAKPKRVTKTANCINIASIKSEETFSGLELSSPANETRRPKFVDCCSEEDNQELISSFSSKYMSVHKTWIPLEKEGTVTHKAKNRADKLKEIWKTKKRTRKNRSGLEAPKYSPIQSLFMTSVHFSDICQWFVETTETKSLVIVKKLNTRLPGDLELPSFPLHKYPASSLYPHMLQAQRLKKYLKKFASVTPACNDQKLQTTLTKLKEGGDLNLHENLSDNDIVQGTNACRAGKSKGNVSKPVTDQILPKYNNCKGVSHLISALVKPEKKEHPINAMETKISCSNTSTRMSFSRSASEVGNDFFPLLAVLGFFSCSLRNEMAKKDGSPNDDSRDASHQHSIICGAT</sequence>
<feature type="region of interest" description="Disordered" evidence="1">
    <location>
        <begin position="757"/>
        <end position="778"/>
    </location>
</feature>
<dbReference type="PANTHER" id="PTHR14931">
    <property type="entry name" value="GENE 340-RELATED"/>
    <property type="match status" value="1"/>
</dbReference>
<dbReference type="Pfam" id="PF15090">
    <property type="entry name" value="DUF4553"/>
    <property type="match status" value="1"/>
</dbReference>
<feature type="region of interest" description="Disordered" evidence="1">
    <location>
        <begin position="1201"/>
        <end position="1224"/>
    </location>
</feature>
<evidence type="ECO:0000256" key="1">
    <source>
        <dbReference type="SAM" id="MobiDB-lite"/>
    </source>
</evidence>
<evidence type="ECO:0000313" key="3">
    <source>
        <dbReference type="Proteomes" id="UP000694569"/>
    </source>
</evidence>
<feature type="compositionally biased region" description="Basic and acidic residues" evidence="1">
    <location>
        <begin position="1201"/>
        <end position="1215"/>
    </location>
</feature>
<dbReference type="Proteomes" id="UP000694569">
    <property type="component" value="Unplaced"/>
</dbReference>
<keyword evidence="3" id="KW-1185">Reference proteome</keyword>